<comment type="caution">
    <text evidence="1">The sequence shown here is derived from an EMBL/GenBank/DDBJ whole genome shotgun (WGS) entry which is preliminary data.</text>
</comment>
<gene>
    <name evidence="1" type="ORF">Celaphus_00009546</name>
</gene>
<evidence type="ECO:0000313" key="1">
    <source>
        <dbReference type="EMBL" id="OWJ99409.1"/>
    </source>
</evidence>
<protein>
    <submittedName>
        <fullName evidence="1">Uncharacterized protein</fullName>
    </submittedName>
</protein>
<sequence length="67" mass="7614">MLRFISRALAFWRKVDSSEAERAQHQRLLEAVHPTPSSRPHEPRRALCVPGGTSMWGVPEHNPESLV</sequence>
<dbReference type="EMBL" id="MKHE01000034">
    <property type="protein sequence ID" value="OWJ99409.1"/>
    <property type="molecule type" value="Genomic_DNA"/>
</dbReference>
<evidence type="ECO:0000313" key="2">
    <source>
        <dbReference type="Proteomes" id="UP000242450"/>
    </source>
</evidence>
<keyword evidence="2" id="KW-1185">Reference proteome</keyword>
<organism evidence="1 2">
    <name type="scientific">Cervus elaphus hippelaphus</name>
    <name type="common">European red deer</name>
    <dbReference type="NCBI Taxonomy" id="46360"/>
    <lineage>
        <taxon>Eukaryota</taxon>
        <taxon>Metazoa</taxon>
        <taxon>Chordata</taxon>
        <taxon>Craniata</taxon>
        <taxon>Vertebrata</taxon>
        <taxon>Euteleostomi</taxon>
        <taxon>Mammalia</taxon>
        <taxon>Eutheria</taxon>
        <taxon>Laurasiatheria</taxon>
        <taxon>Artiodactyla</taxon>
        <taxon>Ruminantia</taxon>
        <taxon>Pecora</taxon>
        <taxon>Cervidae</taxon>
        <taxon>Cervinae</taxon>
        <taxon>Cervus</taxon>
    </lineage>
</organism>
<accession>A0A212C063</accession>
<reference evidence="1 2" key="1">
    <citation type="journal article" date="2018" name="Mol. Genet. Genomics">
        <title>The red deer Cervus elaphus genome CerEla1.0: sequencing, annotating, genes, and chromosomes.</title>
        <authorList>
            <person name="Bana N.A."/>
            <person name="Nyiri A."/>
            <person name="Nagy J."/>
            <person name="Frank K."/>
            <person name="Nagy T."/>
            <person name="Steger V."/>
            <person name="Schiller M."/>
            <person name="Lakatos P."/>
            <person name="Sugar L."/>
            <person name="Horn P."/>
            <person name="Barta E."/>
            <person name="Orosz L."/>
        </authorList>
    </citation>
    <scope>NUCLEOTIDE SEQUENCE [LARGE SCALE GENOMIC DNA]</scope>
    <source>
        <strain evidence="1">Hungarian</strain>
    </source>
</reference>
<dbReference type="Proteomes" id="UP000242450">
    <property type="component" value="Chromosome X"/>
</dbReference>
<proteinExistence type="predicted"/>
<name>A0A212C063_CEREH</name>
<dbReference type="AlphaFoldDB" id="A0A212C063"/>